<feature type="compositionally biased region" description="Acidic residues" evidence="1">
    <location>
        <begin position="63"/>
        <end position="74"/>
    </location>
</feature>
<feature type="compositionally biased region" description="Basic and acidic residues" evidence="1">
    <location>
        <begin position="53"/>
        <end position="62"/>
    </location>
</feature>
<feature type="region of interest" description="Disordered" evidence="1">
    <location>
        <begin position="49"/>
        <end position="85"/>
    </location>
</feature>
<evidence type="ECO:0000313" key="3">
    <source>
        <dbReference type="Proteomes" id="UP000219338"/>
    </source>
</evidence>
<dbReference type="Proteomes" id="UP000219338">
    <property type="component" value="Unassembled WGS sequence"/>
</dbReference>
<evidence type="ECO:0000313" key="2">
    <source>
        <dbReference type="EMBL" id="SJL11858.1"/>
    </source>
</evidence>
<dbReference type="EMBL" id="FUEG01000015">
    <property type="protein sequence ID" value="SJL11858.1"/>
    <property type="molecule type" value="Genomic_DNA"/>
</dbReference>
<keyword evidence="3" id="KW-1185">Reference proteome</keyword>
<organism evidence="2 3">
    <name type="scientific">Armillaria ostoyae</name>
    <name type="common">Armillaria root rot fungus</name>
    <dbReference type="NCBI Taxonomy" id="47428"/>
    <lineage>
        <taxon>Eukaryota</taxon>
        <taxon>Fungi</taxon>
        <taxon>Dikarya</taxon>
        <taxon>Basidiomycota</taxon>
        <taxon>Agaricomycotina</taxon>
        <taxon>Agaricomycetes</taxon>
        <taxon>Agaricomycetidae</taxon>
        <taxon>Agaricales</taxon>
        <taxon>Marasmiineae</taxon>
        <taxon>Physalacriaceae</taxon>
        <taxon>Armillaria</taxon>
    </lineage>
</organism>
<dbReference type="AlphaFoldDB" id="A0A284RSY5"/>
<reference evidence="3" key="1">
    <citation type="journal article" date="2017" name="Nat. Ecol. Evol.">
        <title>Genome expansion and lineage-specific genetic innovations in the forest pathogenic fungi Armillaria.</title>
        <authorList>
            <person name="Sipos G."/>
            <person name="Prasanna A.N."/>
            <person name="Walter M.C."/>
            <person name="O'Connor E."/>
            <person name="Balint B."/>
            <person name="Krizsan K."/>
            <person name="Kiss B."/>
            <person name="Hess J."/>
            <person name="Varga T."/>
            <person name="Slot J."/>
            <person name="Riley R."/>
            <person name="Boka B."/>
            <person name="Rigling D."/>
            <person name="Barry K."/>
            <person name="Lee J."/>
            <person name="Mihaltcheva S."/>
            <person name="LaButti K."/>
            <person name="Lipzen A."/>
            <person name="Waldron R."/>
            <person name="Moloney N.M."/>
            <person name="Sperisen C."/>
            <person name="Kredics L."/>
            <person name="Vagvoelgyi C."/>
            <person name="Patrignani A."/>
            <person name="Fitzpatrick D."/>
            <person name="Nagy I."/>
            <person name="Doyle S."/>
            <person name="Anderson J.B."/>
            <person name="Grigoriev I.V."/>
            <person name="Gueldener U."/>
            <person name="Muensterkoetter M."/>
            <person name="Nagy L.G."/>
        </authorList>
    </citation>
    <scope>NUCLEOTIDE SEQUENCE [LARGE SCALE GENOMIC DNA]</scope>
    <source>
        <strain evidence="3">C18/9</strain>
    </source>
</reference>
<proteinExistence type="predicted"/>
<gene>
    <name evidence="2" type="ORF">ARMOST_15269</name>
</gene>
<name>A0A284RSY5_ARMOS</name>
<sequence>MSVNEVPDIGLRMFILPNGSEFKLTIDDDGNDHQEAPINYRLMEHGYQSNKNDLSEETSKEEEFSEAESLEEGPSEDKEGSNHASELCKALKSDRTTYEYATRDGREWADPQADVQQVQEALHRMSDEQYAVIRGLAHKQTYIALRMMGIMNINSECKAYQQQYNIIVVSIIGGLQWEVLEWCHLTEQDYMNVGEKL</sequence>
<protein>
    <submittedName>
        <fullName evidence="2">Uncharacterized protein</fullName>
    </submittedName>
</protein>
<accession>A0A284RSY5</accession>
<dbReference type="OrthoDB" id="3101810at2759"/>
<evidence type="ECO:0000256" key="1">
    <source>
        <dbReference type="SAM" id="MobiDB-lite"/>
    </source>
</evidence>